<reference evidence="1" key="1">
    <citation type="submission" date="2016-04" db="EMBL/GenBank/DDBJ databases">
        <authorList>
            <person name="Evans L.H."/>
            <person name="Alamgir A."/>
            <person name="Owens N."/>
            <person name="Weber N.D."/>
            <person name="Virtaneva K."/>
            <person name="Barbian K."/>
            <person name="Babar A."/>
            <person name="Rosenke K."/>
        </authorList>
    </citation>
    <scope>NUCLEOTIDE SEQUENCE</scope>
    <source>
        <strain evidence="1">86</strain>
    </source>
</reference>
<dbReference type="AlphaFoldDB" id="A0A212J5Z0"/>
<name>A0A212J5Z0_9DELT</name>
<gene>
    <name evidence="1" type="ORF">KL86DPRO_10774</name>
</gene>
<dbReference type="EMBL" id="FLUQ01000001">
    <property type="protein sequence ID" value="SBV94879.1"/>
    <property type="molecule type" value="Genomic_DNA"/>
</dbReference>
<proteinExistence type="predicted"/>
<sequence>MAKKPEVVNEYFLEDIGVTFIIKAFRTLTELEKRQAAVGYLYTIPRSERPKKGDTVTIDTHVVFSADSPTEVLVRSKPPRPKD</sequence>
<protein>
    <submittedName>
        <fullName evidence="1">Uncharacterized protein</fullName>
    </submittedName>
</protein>
<accession>A0A212J5Z0</accession>
<evidence type="ECO:0000313" key="1">
    <source>
        <dbReference type="EMBL" id="SBV94879.1"/>
    </source>
</evidence>
<organism evidence="1">
    <name type="scientific">uncultured delta proteobacterium</name>
    <dbReference type="NCBI Taxonomy" id="34034"/>
    <lineage>
        <taxon>Bacteria</taxon>
        <taxon>Deltaproteobacteria</taxon>
        <taxon>environmental samples</taxon>
    </lineage>
</organism>